<accession>A0A7S0N3A1</accession>
<dbReference type="EMBL" id="HBFA01009491">
    <property type="protein sequence ID" value="CAD8657605.1"/>
    <property type="molecule type" value="Transcribed_RNA"/>
</dbReference>
<reference evidence="1" key="1">
    <citation type="submission" date="2021-01" db="EMBL/GenBank/DDBJ databases">
        <authorList>
            <person name="Corre E."/>
            <person name="Pelletier E."/>
            <person name="Niang G."/>
            <person name="Scheremetjew M."/>
            <person name="Finn R."/>
            <person name="Kale V."/>
            <person name="Holt S."/>
            <person name="Cochrane G."/>
            <person name="Meng A."/>
            <person name="Brown T."/>
            <person name="Cohen L."/>
        </authorList>
    </citation>
    <scope>NUCLEOTIDE SEQUENCE</scope>
    <source>
        <strain evidence="1">CCMP722</strain>
    </source>
</reference>
<proteinExistence type="predicted"/>
<dbReference type="AlphaFoldDB" id="A0A7S0N3A1"/>
<evidence type="ECO:0000313" key="1">
    <source>
        <dbReference type="EMBL" id="CAD8657605.1"/>
    </source>
</evidence>
<sequence length="119" mass="13215">MEGRCFCWREGSVDHHNALLDQLLRMLCGEEAGVPRIALRVLEPAGPRFVRLRSLQRRLNKLFLCCGAAVGLASLCLEKQPHGIQMALLGGKIARFLHAMTGNPCRVCGGSMWISPRFK</sequence>
<protein>
    <submittedName>
        <fullName evidence="1">Uncharacterized protein</fullName>
    </submittedName>
</protein>
<name>A0A7S0N3A1_9CHLO</name>
<gene>
    <name evidence="1" type="ORF">POBO1169_LOCUS5004</name>
</gene>
<organism evidence="1">
    <name type="scientific">Pyramimonas obovata</name>
    <dbReference type="NCBI Taxonomy" id="1411642"/>
    <lineage>
        <taxon>Eukaryota</taxon>
        <taxon>Viridiplantae</taxon>
        <taxon>Chlorophyta</taxon>
        <taxon>Pyramimonadophyceae</taxon>
        <taxon>Pyramimonadales</taxon>
        <taxon>Pyramimonadaceae</taxon>
        <taxon>Pyramimonas</taxon>
        <taxon>Pyramimonas incertae sedis</taxon>
    </lineage>
</organism>